<evidence type="ECO:0000256" key="1">
    <source>
        <dbReference type="SAM" id="Phobius"/>
    </source>
</evidence>
<feature type="transmembrane region" description="Helical" evidence="1">
    <location>
        <begin position="6"/>
        <end position="25"/>
    </location>
</feature>
<proteinExistence type="predicted"/>
<protein>
    <recommendedName>
        <fullName evidence="3">Double Cache domain-containing protein</fullName>
    </recommendedName>
</protein>
<evidence type="ECO:0008006" key="3">
    <source>
        <dbReference type="Google" id="ProtNLM"/>
    </source>
</evidence>
<evidence type="ECO:0000313" key="2">
    <source>
        <dbReference type="EMBL" id="HFC93177.1"/>
    </source>
</evidence>
<keyword evidence="1" id="KW-0812">Transmembrane</keyword>
<feature type="transmembrane region" description="Helical" evidence="1">
    <location>
        <begin position="267"/>
        <end position="289"/>
    </location>
</feature>
<reference evidence="2" key="1">
    <citation type="journal article" date="2020" name="mSystems">
        <title>Genome- and Community-Level Interaction Insights into Carbon Utilization and Element Cycling Functions of Hydrothermarchaeota in Hydrothermal Sediment.</title>
        <authorList>
            <person name="Zhou Z."/>
            <person name="Liu Y."/>
            <person name="Xu W."/>
            <person name="Pan J."/>
            <person name="Luo Z.H."/>
            <person name="Li M."/>
        </authorList>
    </citation>
    <scope>NUCLEOTIDE SEQUENCE [LARGE SCALE GENOMIC DNA]</scope>
    <source>
        <strain evidence="2">HyVt-493</strain>
    </source>
</reference>
<organism evidence="2">
    <name type="scientific">Leucothrix mucor</name>
    <dbReference type="NCBI Taxonomy" id="45248"/>
    <lineage>
        <taxon>Bacteria</taxon>
        <taxon>Pseudomonadati</taxon>
        <taxon>Pseudomonadota</taxon>
        <taxon>Gammaproteobacteria</taxon>
        <taxon>Thiotrichales</taxon>
        <taxon>Thiotrichaceae</taxon>
        <taxon>Leucothrix</taxon>
    </lineage>
</organism>
<gene>
    <name evidence="2" type="ORF">ENJ51_10235</name>
</gene>
<dbReference type="AlphaFoldDB" id="A0A7V2T129"/>
<dbReference type="EMBL" id="DRMS01000385">
    <property type="protein sequence ID" value="HFC93177.1"/>
    <property type="molecule type" value="Genomic_DNA"/>
</dbReference>
<sequence>MLKQLEIFAIAMMFVLITAIILIIYTMQRGQEFKAHQGMIQESAVHGAAYAIKLQLTNKHRHVRLFLDEYEKLVTHLIMFPTDTKTAHDIKTRLQQRFTDFFTFTVTNQEGVPLLSDFDGLVGKACMVDLQHYFKLIKRKERVLNKVFVHPQPYHYHYDIMAPLYSSSSGAHIFFASFDLRDITDVLRTHEIPGQKLMLVKRSDPMLIEVNRLGARDKLASHEPRLSVEEQRSIRVYENIPDTDWRLVNIPDTDFEKHYLRRLWKEAAIIVSIVTLALLLLIFVSVRYFNGTDNQ</sequence>
<keyword evidence="1" id="KW-1133">Transmembrane helix</keyword>
<comment type="caution">
    <text evidence="2">The sequence shown here is derived from an EMBL/GenBank/DDBJ whole genome shotgun (WGS) entry which is preliminary data.</text>
</comment>
<name>A0A7V2T129_LEUMU</name>
<keyword evidence="1" id="KW-0472">Membrane</keyword>
<dbReference type="Proteomes" id="UP000885750">
    <property type="component" value="Unassembled WGS sequence"/>
</dbReference>
<accession>A0A7V2T129</accession>